<keyword evidence="2" id="KW-1185">Reference proteome</keyword>
<sequence>MEEAIVDLLDAFSHSPLVPLEGSYLHLPQPHNEALVERWISNHGVPTLKSKAQAFIDRYKGDFSGFAMLPLMPYPQSQLQSNELYMMWLLGLEKEYWPAILQLTSGAKLPNKARKQFRKAFVDMVYRSCQSIQEK</sequence>
<evidence type="ECO:0000313" key="2">
    <source>
        <dbReference type="Proteomes" id="UP000034410"/>
    </source>
</evidence>
<reference evidence="1 2" key="1">
    <citation type="journal article" date="2015" name="Genome Announc.">
        <title>Complete Genome Sequence of Sedimenticola thiotaurini Strain SIP-G1, a Polyphosphate- and Polyhydroxyalkanoate-Accumulating Sulfur-Oxidizing Gammaproteobacterium Isolated from Salt Marsh Sediments.</title>
        <authorList>
            <person name="Flood B.E."/>
            <person name="Jones D.S."/>
            <person name="Bailey J.V."/>
        </authorList>
    </citation>
    <scope>NUCLEOTIDE SEQUENCE [LARGE SCALE GENOMIC DNA]</scope>
    <source>
        <strain evidence="1 2">SIP-G1</strain>
    </source>
</reference>
<dbReference type="Proteomes" id="UP000034410">
    <property type="component" value="Chromosome"/>
</dbReference>
<organism evidence="1 2">
    <name type="scientific">Sedimenticola thiotaurini</name>
    <dbReference type="NCBI Taxonomy" id="1543721"/>
    <lineage>
        <taxon>Bacteria</taxon>
        <taxon>Pseudomonadati</taxon>
        <taxon>Pseudomonadota</taxon>
        <taxon>Gammaproteobacteria</taxon>
        <taxon>Chromatiales</taxon>
        <taxon>Sedimenticolaceae</taxon>
        <taxon>Sedimenticola</taxon>
    </lineage>
</organism>
<accession>A0A0F7JYU2</accession>
<dbReference type="AlphaFoldDB" id="A0A0F7JYU2"/>
<dbReference type="EMBL" id="CP011412">
    <property type="protein sequence ID" value="AKH20050.1"/>
    <property type="molecule type" value="Genomic_DNA"/>
</dbReference>
<protein>
    <submittedName>
        <fullName evidence="1">Uncharacterized protein</fullName>
    </submittedName>
</protein>
<gene>
    <name evidence="1" type="ORF">AAY24_06430</name>
</gene>
<proteinExistence type="predicted"/>
<dbReference type="KEGG" id="seds:AAY24_06430"/>
<evidence type="ECO:0000313" key="1">
    <source>
        <dbReference type="EMBL" id="AKH20050.1"/>
    </source>
</evidence>
<name>A0A0F7JYU2_9GAMM</name>